<dbReference type="InterPro" id="IPR047218">
    <property type="entry name" value="YocR/YhdH-like"/>
</dbReference>
<keyword evidence="6" id="KW-0769">Symport</keyword>
<sequence>MSGIPTSRDSFGSKFGVIAATAGSAIGLGNIWRFPYVVGENGGGAFLIIYLAFVVAIGLPVMLSEFVIGRSSQRNAFGAFKVLAPGKPWYLVGLMGVVAAFMILSFYTAVAGWTLEYIYQSFANGFSGKSADELSLMFTEFRSDSWRPLLWFFVFMGLTALVIISGVKNGIEKYTKILMPILLLILIVLCVRSVTLEGARGGLEFLFKPDFSKITARTVLEALGQAFFSLSIGMGTLITYSSYINKREPLGSISFSVAFADTLIAVMAGIAIFPAVFAFGIEPGSGEGLVYITLPNIFQQMAGGYIFSLLFFLLLGVAALTSTISVLEVIVAYFVEELRLSRKKATWLATASVSVLGIMCSLSWGAMEGIRIFGMNVFGLLDYLSANVFLPLGGLLIVVFVGWVLGKQKAKAELSNDGLLKAVYFPAFFMVVKFIAPIAIALVFLQQIGLISL</sequence>
<feature type="transmembrane region" description="Helical" evidence="7">
    <location>
        <begin position="222"/>
        <end position="243"/>
    </location>
</feature>
<dbReference type="RefSeq" id="WP_053185769.1">
    <property type="nucleotide sequence ID" value="NZ_LGIA01000178.1"/>
</dbReference>
<feature type="transmembrane region" description="Helical" evidence="7">
    <location>
        <begin position="305"/>
        <end position="335"/>
    </location>
</feature>
<evidence type="ECO:0000256" key="2">
    <source>
        <dbReference type="ARBA" id="ARBA00022448"/>
    </source>
</evidence>
<dbReference type="PRINTS" id="PR00176">
    <property type="entry name" value="NANEUSMPORT"/>
</dbReference>
<feature type="transmembrane region" description="Helical" evidence="7">
    <location>
        <begin position="347"/>
        <end position="366"/>
    </location>
</feature>
<dbReference type="CDD" id="cd10336">
    <property type="entry name" value="SLC6sbd_Tyt1-Like"/>
    <property type="match status" value="1"/>
</dbReference>
<feature type="transmembrane region" description="Helical" evidence="7">
    <location>
        <begin position="44"/>
        <end position="68"/>
    </location>
</feature>
<feature type="transmembrane region" description="Helical" evidence="7">
    <location>
        <begin position="89"/>
        <end position="110"/>
    </location>
</feature>
<keyword evidence="4 7" id="KW-1133">Transmembrane helix</keyword>
<dbReference type="EMBL" id="LGIA01000178">
    <property type="protein sequence ID" value="KOH43758.1"/>
    <property type="molecule type" value="Genomic_DNA"/>
</dbReference>
<dbReference type="NCBIfam" id="NF037979">
    <property type="entry name" value="Na_transp"/>
    <property type="match status" value="1"/>
</dbReference>
<dbReference type="AlphaFoldDB" id="A0A0L8V5Y6"/>
<gene>
    <name evidence="8" type="ORF">NC99_34250</name>
</gene>
<keyword evidence="3 6" id="KW-0812">Transmembrane</keyword>
<evidence type="ECO:0000256" key="4">
    <source>
        <dbReference type="ARBA" id="ARBA00022989"/>
    </source>
</evidence>
<accession>A0A0L8V5Y6</accession>
<organism evidence="8 9">
    <name type="scientific">Sunxiuqinia dokdonensis</name>
    <dbReference type="NCBI Taxonomy" id="1409788"/>
    <lineage>
        <taxon>Bacteria</taxon>
        <taxon>Pseudomonadati</taxon>
        <taxon>Bacteroidota</taxon>
        <taxon>Bacteroidia</taxon>
        <taxon>Marinilabiliales</taxon>
        <taxon>Prolixibacteraceae</taxon>
        <taxon>Sunxiuqinia</taxon>
    </lineage>
</organism>
<feature type="transmembrane region" description="Helical" evidence="7">
    <location>
        <begin position="386"/>
        <end position="406"/>
    </location>
</feature>
<dbReference type="GO" id="GO:0016020">
    <property type="term" value="C:membrane"/>
    <property type="evidence" value="ECO:0007669"/>
    <property type="project" value="UniProtKB-SubCell"/>
</dbReference>
<evidence type="ECO:0000256" key="5">
    <source>
        <dbReference type="ARBA" id="ARBA00023136"/>
    </source>
</evidence>
<comment type="caution">
    <text evidence="8">The sequence shown here is derived from an EMBL/GenBank/DDBJ whole genome shotgun (WGS) entry which is preliminary data.</text>
</comment>
<dbReference type="PATRIC" id="fig|1409788.3.peg.3509"/>
<feature type="transmembrane region" description="Helical" evidence="7">
    <location>
        <begin position="12"/>
        <end position="32"/>
    </location>
</feature>
<dbReference type="PROSITE" id="PS00610">
    <property type="entry name" value="NA_NEUROTRAN_SYMP_1"/>
    <property type="match status" value="1"/>
</dbReference>
<evidence type="ECO:0000256" key="7">
    <source>
        <dbReference type="SAM" id="Phobius"/>
    </source>
</evidence>
<name>A0A0L8V5Y6_9BACT</name>
<dbReference type="SUPFAM" id="SSF161070">
    <property type="entry name" value="SNF-like"/>
    <property type="match status" value="1"/>
</dbReference>
<feature type="transmembrane region" description="Helical" evidence="7">
    <location>
        <begin position="177"/>
        <end position="195"/>
    </location>
</feature>
<dbReference type="PROSITE" id="PS50267">
    <property type="entry name" value="NA_NEUROTRAN_SYMP_3"/>
    <property type="match status" value="1"/>
</dbReference>
<dbReference type="InterPro" id="IPR000175">
    <property type="entry name" value="Na/ntran_symport"/>
</dbReference>
<proteinExistence type="inferred from homology"/>
<feature type="transmembrane region" description="Helical" evidence="7">
    <location>
        <begin position="146"/>
        <end position="165"/>
    </location>
</feature>
<dbReference type="PANTHER" id="PTHR42948">
    <property type="entry name" value="TRANSPORTER"/>
    <property type="match status" value="1"/>
</dbReference>
<dbReference type="OrthoDB" id="9762833at2"/>
<evidence type="ECO:0000313" key="9">
    <source>
        <dbReference type="Proteomes" id="UP000036958"/>
    </source>
</evidence>
<keyword evidence="5 7" id="KW-0472">Membrane</keyword>
<feature type="transmembrane region" description="Helical" evidence="7">
    <location>
        <begin position="255"/>
        <end position="281"/>
    </location>
</feature>
<evidence type="ECO:0000313" key="8">
    <source>
        <dbReference type="EMBL" id="KOH43758.1"/>
    </source>
</evidence>
<feature type="transmembrane region" description="Helical" evidence="7">
    <location>
        <begin position="418"/>
        <end position="445"/>
    </location>
</feature>
<keyword evidence="2 6" id="KW-0813">Transport</keyword>
<dbReference type="PANTHER" id="PTHR42948:SF1">
    <property type="entry name" value="TRANSPORTER"/>
    <property type="match status" value="1"/>
</dbReference>
<dbReference type="STRING" id="1409788.NC99_34250"/>
<keyword evidence="9" id="KW-1185">Reference proteome</keyword>
<evidence type="ECO:0000256" key="6">
    <source>
        <dbReference type="RuleBase" id="RU003732"/>
    </source>
</evidence>
<dbReference type="Pfam" id="PF00209">
    <property type="entry name" value="SNF"/>
    <property type="match status" value="2"/>
</dbReference>
<evidence type="ECO:0000256" key="1">
    <source>
        <dbReference type="ARBA" id="ARBA00004141"/>
    </source>
</evidence>
<protein>
    <recommendedName>
        <fullName evidence="6">Transporter</fullName>
    </recommendedName>
</protein>
<comment type="subcellular location">
    <subcellularLocation>
        <location evidence="1">Membrane</location>
        <topology evidence="1">Multi-pass membrane protein</topology>
    </subcellularLocation>
</comment>
<dbReference type="InterPro" id="IPR037272">
    <property type="entry name" value="SNS_sf"/>
</dbReference>
<evidence type="ECO:0000256" key="3">
    <source>
        <dbReference type="ARBA" id="ARBA00022692"/>
    </source>
</evidence>
<reference evidence="9" key="1">
    <citation type="submission" date="2015-07" db="EMBL/GenBank/DDBJ databases">
        <title>Genome sequencing of Sunxiuqinia dokdonensis strain SK.</title>
        <authorList>
            <person name="Ahn S."/>
            <person name="Kim B.-C."/>
        </authorList>
    </citation>
    <scope>NUCLEOTIDE SEQUENCE [LARGE SCALE GENOMIC DNA]</scope>
    <source>
        <strain evidence="9">SK</strain>
    </source>
</reference>
<dbReference type="Proteomes" id="UP000036958">
    <property type="component" value="Unassembled WGS sequence"/>
</dbReference>
<comment type="similarity">
    <text evidence="6">Belongs to the sodium:neurotransmitter symporter (SNF) (TC 2.A.22) family.</text>
</comment>
<dbReference type="GO" id="GO:0015293">
    <property type="term" value="F:symporter activity"/>
    <property type="evidence" value="ECO:0007669"/>
    <property type="project" value="UniProtKB-KW"/>
</dbReference>